<accession>A0ABS7RM56</accession>
<evidence type="ECO:0000313" key="1">
    <source>
        <dbReference type="EMBL" id="MBY9074617.1"/>
    </source>
</evidence>
<sequence>MTTSTDFSVTWSQALAWRLERHLLDPVGSESVADVVRRLGAVLSMDESLAELAVRTRRTRSRSGELAKALADGTVIKAFAFRGSMHYLSPEDGGIYLALRSAGRQWELPSWVEYYRLNASDWPDFRAAVREALSDGPLTIFELGDVLTRHRAYRHLKPVFDEGAGTLVKPLTWQGDMSFGPPRDGQHTFQRLDLNPRWTGVPDLDDAGPRAITAYLRIYGPATCDHIHYWLGNGLSAGRKRLNGWLSELRDQLVAVDVEGTTAYVVGEDVDSIVAARPSNAVRFLPGHDQWVMGPGTKDVHVTPQSQRVLVTRKANLVIVGGVVCGTWVRKGDELMVVWRDERRRPERAIEQEVERLAVILGRDLHLRLTS</sequence>
<protein>
    <submittedName>
        <fullName evidence="1">Winged helix DNA-binding domain-containing protein</fullName>
    </submittedName>
</protein>
<dbReference type="PANTHER" id="PTHR38479:SF2">
    <property type="entry name" value="WINGED HELIX DNA-BINDING DOMAIN-CONTAINING PROTEIN"/>
    <property type="match status" value="1"/>
</dbReference>
<evidence type="ECO:0000313" key="2">
    <source>
        <dbReference type="Proteomes" id="UP000754710"/>
    </source>
</evidence>
<organism evidence="1 2">
    <name type="scientific">Nocardioides jiangsuensis</name>
    <dbReference type="NCBI Taxonomy" id="2866161"/>
    <lineage>
        <taxon>Bacteria</taxon>
        <taxon>Bacillati</taxon>
        <taxon>Actinomycetota</taxon>
        <taxon>Actinomycetes</taxon>
        <taxon>Propionibacteriales</taxon>
        <taxon>Nocardioidaceae</taxon>
        <taxon>Nocardioides</taxon>
    </lineage>
</organism>
<dbReference type="InterPro" id="IPR009351">
    <property type="entry name" value="AlkZ-like"/>
</dbReference>
<name>A0ABS7RM56_9ACTN</name>
<keyword evidence="2" id="KW-1185">Reference proteome</keyword>
<dbReference type="RefSeq" id="WP_221024267.1">
    <property type="nucleotide sequence ID" value="NZ_JAIEZQ010000001.1"/>
</dbReference>
<dbReference type="GO" id="GO:0003677">
    <property type="term" value="F:DNA binding"/>
    <property type="evidence" value="ECO:0007669"/>
    <property type="project" value="UniProtKB-KW"/>
</dbReference>
<gene>
    <name evidence="1" type="ORF">K1X13_07270</name>
</gene>
<dbReference type="PANTHER" id="PTHR38479">
    <property type="entry name" value="LMO0824 PROTEIN"/>
    <property type="match status" value="1"/>
</dbReference>
<dbReference type="Pfam" id="PF06224">
    <property type="entry name" value="AlkZ-like"/>
    <property type="match status" value="1"/>
</dbReference>
<keyword evidence="1" id="KW-0238">DNA-binding</keyword>
<reference evidence="1 2" key="1">
    <citation type="submission" date="2021-08" db="EMBL/GenBank/DDBJ databases">
        <title>Nocardioides bacterium WL0053 sp. nov., isolated from the sediment.</title>
        <authorList>
            <person name="Wang L."/>
            <person name="Zhang D."/>
            <person name="Zhang A."/>
        </authorList>
    </citation>
    <scope>NUCLEOTIDE SEQUENCE [LARGE SCALE GENOMIC DNA]</scope>
    <source>
        <strain evidence="1 2">WL0053</strain>
    </source>
</reference>
<dbReference type="EMBL" id="JAIEZQ010000001">
    <property type="protein sequence ID" value="MBY9074617.1"/>
    <property type="molecule type" value="Genomic_DNA"/>
</dbReference>
<comment type="caution">
    <text evidence="1">The sequence shown here is derived from an EMBL/GenBank/DDBJ whole genome shotgun (WGS) entry which is preliminary data.</text>
</comment>
<proteinExistence type="predicted"/>
<dbReference type="Proteomes" id="UP000754710">
    <property type="component" value="Unassembled WGS sequence"/>
</dbReference>